<reference evidence="3" key="1">
    <citation type="submission" date="2016-12" db="EMBL/GenBank/DDBJ databases">
        <authorList>
            <person name="Brunel B."/>
        </authorList>
    </citation>
    <scope>NUCLEOTIDE SEQUENCE [LARGE SCALE GENOMIC DNA]</scope>
</reference>
<evidence type="ECO:0000256" key="1">
    <source>
        <dbReference type="SAM" id="MobiDB-lite"/>
    </source>
</evidence>
<keyword evidence="3" id="KW-1185">Reference proteome</keyword>
<accession>A0A2P9ANY3</accession>
<feature type="region of interest" description="Disordered" evidence="1">
    <location>
        <begin position="70"/>
        <end position="91"/>
    </location>
</feature>
<name>A0A2P9ANY3_9HYPH</name>
<dbReference type="EMBL" id="FUIG01000040">
    <property type="protein sequence ID" value="SJM32858.1"/>
    <property type="molecule type" value="Genomic_DNA"/>
</dbReference>
<evidence type="ECO:0000313" key="2">
    <source>
        <dbReference type="EMBL" id="SJM32858.1"/>
    </source>
</evidence>
<dbReference type="AlphaFoldDB" id="A0A2P9ANY3"/>
<evidence type="ECO:0000313" key="3">
    <source>
        <dbReference type="Proteomes" id="UP000245698"/>
    </source>
</evidence>
<proteinExistence type="predicted"/>
<dbReference type="Proteomes" id="UP000245698">
    <property type="component" value="Unassembled WGS sequence"/>
</dbReference>
<sequence>MRLGKYVSPIARRKTLTGLIGMPAIVPMWNIQKVKAQWLPRSCAGMVSTVAVMAIRALEPRSAMRQNLQQNTDHNRAFPASVLSDPTKPKL</sequence>
<gene>
    <name evidence="2" type="ORF">BQ8482_320010</name>
</gene>
<protein>
    <submittedName>
        <fullName evidence="2">Uncharacterized protein</fullName>
    </submittedName>
</protein>
<organism evidence="2 3">
    <name type="scientific">Mesorhizobium delmotii</name>
    <dbReference type="NCBI Taxonomy" id="1631247"/>
    <lineage>
        <taxon>Bacteria</taxon>
        <taxon>Pseudomonadati</taxon>
        <taxon>Pseudomonadota</taxon>
        <taxon>Alphaproteobacteria</taxon>
        <taxon>Hyphomicrobiales</taxon>
        <taxon>Phyllobacteriaceae</taxon>
        <taxon>Mesorhizobium</taxon>
    </lineage>
</organism>